<reference evidence="1" key="1">
    <citation type="submission" date="2020-10" db="EMBL/GenBank/DDBJ databases">
        <authorList>
            <person name="Gilroy R."/>
        </authorList>
    </citation>
    <scope>NUCLEOTIDE SEQUENCE</scope>
    <source>
        <strain evidence="1">CHK154-7741</strain>
    </source>
</reference>
<dbReference type="EMBL" id="DVOD01000027">
    <property type="protein sequence ID" value="HIU92236.1"/>
    <property type="molecule type" value="Genomic_DNA"/>
</dbReference>
<accession>A0A9D1N051</accession>
<proteinExistence type="predicted"/>
<dbReference type="AlphaFoldDB" id="A0A9D1N051"/>
<comment type="caution">
    <text evidence="1">The sequence shown here is derived from an EMBL/GenBank/DDBJ whole genome shotgun (WGS) entry which is preliminary data.</text>
</comment>
<reference evidence="1" key="2">
    <citation type="journal article" date="2021" name="PeerJ">
        <title>Extensive microbial diversity within the chicken gut microbiome revealed by metagenomics and culture.</title>
        <authorList>
            <person name="Gilroy R."/>
            <person name="Ravi A."/>
            <person name="Getino M."/>
            <person name="Pursley I."/>
            <person name="Horton D.L."/>
            <person name="Alikhan N.F."/>
            <person name="Baker D."/>
            <person name="Gharbi K."/>
            <person name="Hall N."/>
            <person name="Watson M."/>
            <person name="Adriaenssens E.M."/>
            <person name="Foster-Nyarko E."/>
            <person name="Jarju S."/>
            <person name="Secka A."/>
            <person name="Antonio M."/>
            <person name="Oren A."/>
            <person name="Chaudhuri R.R."/>
            <person name="La Ragione R."/>
            <person name="Hildebrand F."/>
            <person name="Pallen M.J."/>
        </authorList>
    </citation>
    <scope>NUCLEOTIDE SEQUENCE</scope>
    <source>
        <strain evidence="1">CHK154-7741</strain>
    </source>
</reference>
<gene>
    <name evidence="1" type="ORF">IAD26_03775</name>
</gene>
<dbReference type="Proteomes" id="UP000886748">
    <property type="component" value="Unassembled WGS sequence"/>
</dbReference>
<evidence type="ECO:0000313" key="1">
    <source>
        <dbReference type="EMBL" id="HIU92236.1"/>
    </source>
</evidence>
<evidence type="ECO:0000313" key="2">
    <source>
        <dbReference type="Proteomes" id="UP000886748"/>
    </source>
</evidence>
<name>A0A9D1N051_9CLOT</name>
<organism evidence="1 2">
    <name type="scientific">Candidatus Limenecus avicola</name>
    <dbReference type="NCBI Taxonomy" id="2840847"/>
    <lineage>
        <taxon>Bacteria</taxon>
        <taxon>Bacillati</taxon>
        <taxon>Bacillota</taxon>
        <taxon>Clostridia</taxon>
        <taxon>Eubacteriales</taxon>
        <taxon>Clostridiaceae</taxon>
        <taxon>Clostridiaceae incertae sedis</taxon>
        <taxon>Candidatus Limenecus</taxon>
    </lineage>
</organism>
<protein>
    <submittedName>
        <fullName evidence="1">Uncharacterized protein</fullName>
    </submittedName>
</protein>
<sequence>MNKYVRWYDKDPDLSHLMAFLENLEEDLRDEIAQDLIQIILGELETNKDGEIFQLGENKITEYKRWYDKNLSLHSAVEIIKNLDDEQRKEIISLLMESIVQILAEYNYEKNNE</sequence>